<sequence>MGSAKNITTMEMIATENKSNSFFVRGPQVLVTNSQPKYVSCFLQEG</sequence>
<evidence type="ECO:0000313" key="1">
    <source>
        <dbReference type="EMBL" id="MBX47549.1"/>
    </source>
</evidence>
<name>A0A2P2NYS5_RHIMU</name>
<organism evidence="1">
    <name type="scientific">Rhizophora mucronata</name>
    <name type="common">Asiatic mangrove</name>
    <dbReference type="NCBI Taxonomy" id="61149"/>
    <lineage>
        <taxon>Eukaryota</taxon>
        <taxon>Viridiplantae</taxon>
        <taxon>Streptophyta</taxon>
        <taxon>Embryophyta</taxon>
        <taxon>Tracheophyta</taxon>
        <taxon>Spermatophyta</taxon>
        <taxon>Magnoliopsida</taxon>
        <taxon>eudicotyledons</taxon>
        <taxon>Gunneridae</taxon>
        <taxon>Pentapetalae</taxon>
        <taxon>rosids</taxon>
        <taxon>fabids</taxon>
        <taxon>Malpighiales</taxon>
        <taxon>Rhizophoraceae</taxon>
        <taxon>Rhizophora</taxon>
    </lineage>
</organism>
<proteinExistence type="predicted"/>
<accession>A0A2P2NYS5</accession>
<protein>
    <submittedName>
        <fullName evidence="1">Uncharacterized protein</fullName>
    </submittedName>
</protein>
<reference evidence="1" key="1">
    <citation type="submission" date="2018-02" db="EMBL/GenBank/DDBJ databases">
        <title>Rhizophora mucronata_Transcriptome.</title>
        <authorList>
            <person name="Meera S.P."/>
            <person name="Sreeshan A."/>
            <person name="Augustine A."/>
        </authorList>
    </citation>
    <scope>NUCLEOTIDE SEQUENCE</scope>
    <source>
        <tissue evidence="1">Leaf</tissue>
    </source>
</reference>
<dbReference type="AlphaFoldDB" id="A0A2P2NYS5"/>
<dbReference type="EMBL" id="GGEC01067065">
    <property type="protein sequence ID" value="MBX47549.1"/>
    <property type="molecule type" value="Transcribed_RNA"/>
</dbReference>